<evidence type="ECO:0000256" key="1">
    <source>
        <dbReference type="SAM" id="MobiDB-lite"/>
    </source>
</evidence>
<evidence type="ECO:0000313" key="3">
    <source>
        <dbReference type="Proteomes" id="UP000765509"/>
    </source>
</evidence>
<evidence type="ECO:0000313" key="2">
    <source>
        <dbReference type="EMBL" id="MBW0522438.1"/>
    </source>
</evidence>
<feature type="region of interest" description="Disordered" evidence="1">
    <location>
        <begin position="44"/>
        <end position="82"/>
    </location>
</feature>
<organism evidence="2 3">
    <name type="scientific">Austropuccinia psidii MF-1</name>
    <dbReference type="NCBI Taxonomy" id="1389203"/>
    <lineage>
        <taxon>Eukaryota</taxon>
        <taxon>Fungi</taxon>
        <taxon>Dikarya</taxon>
        <taxon>Basidiomycota</taxon>
        <taxon>Pucciniomycotina</taxon>
        <taxon>Pucciniomycetes</taxon>
        <taxon>Pucciniales</taxon>
        <taxon>Sphaerophragmiaceae</taxon>
        <taxon>Austropuccinia</taxon>
    </lineage>
</organism>
<sequence>MTTRRGSQYSIKSDGTGLKSIIYPQKGKIKHQLLSGTEYTQESAISQRQVPEKSIISGPQLELSMSNSDRYKSHSEGSNRHINGPVKAVLHIAQGQRLGNASTNLPISNKIPAHPKTFPQRGGNREILQWMGSTFIQTSNQKDKGVPCQK</sequence>
<comment type="caution">
    <text evidence="2">The sequence shown here is derived from an EMBL/GenBank/DDBJ whole genome shotgun (WGS) entry which is preliminary data.</text>
</comment>
<feature type="compositionally biased region" description="Basic and acidic residues" evidence="1">
    <location>
        <begin position="69"/>
        <end position="79"/>
    </location>
</feature>
<reference evidence="2" key="1">
    <citation type="submission" date="2021-03" db="EMBL/GenBank/DDBJ databases">
        <title>Draft genome sequence of rust myrtle Austropuccinia psidii MF-1, a brazilian biotype.</title>
        <authorList>
            <person name="Quecine M.C."/>
            <person name="Pachon D.M.R."/>
            <person name="Bonatelli M.L."/>
            <person name="Correr F.H."/>
            <person name="Franceschini L.M."/>
            <person name="Leite T.F."/>
            <person name="Margarido G.R.A."/>
            <person name="Almeida C.A."/>
            <person name="Ferrarezi J.A."/>
            <person name="Labate C.A."/>
        </authorList>
    </citation>
    <scope>NUCLEOTIDE SEQUENCE</scope>
    <source>
        <strain evidence="2">MF-1</strain>
    </source>
</reference>
<dbReference type="Proteomes" id="UP000765509">
    <property type="component" value="Unassembled WGS sequence"/>
</dbReference>
<dbReference type="EMBL" id="AVOT02029547">
    <property type="protein sequence ID" value="MBW0522438.1"/>
    <property type="molecule type" value="Genomic_DNA"/>
</dbReference>
<dbReference type="AlphaFoldDB" id="A0A9Q3EJ90"/>
<name>A0A9Q3EJ90_9BASI</name>
<gene>
    <name evidence="2" type="ORF">O181_062153</name>
</gene>
<protein>
    <submittedName>
        <fullName evidence="2">Uncharacterized protein</fullName>
    </submittedName>
</protein>
<proteinExistence type="predicted"/>
<keyword evidence="3" id="KW-1185">Reference proteome</keyword>
<accession>A0A9Q3EJ90</accession>